<accession>A0ABM9I8M2</accession>
<sequence length="81" mass="9161">MNIENLVKMANDIGNFFGAEPDRAVAVRGIADHLRRFWDPRMRKAIIAHYREGGIGLNDLPREAIAELEKETELLRETGDG</sequence>
<dbReference type="EC" id="1.17.1.9" evidence="1"/>
<reference evidence="1 2" key="1">
    <citation type="submission" date="2023-03" db="EMBL/GenBank/DDBJ databases">
        <authorList>
            <person name="Pearce D."/>
        </authorList>
    </citation>
    <scope>NUCLEOTIDE SEQUENCE [LARGE SCALE GENOMIC DNA]</scope>
    <source>
        <strain evidence="1">Msz</strain>
    </source>
</reference>
<dbReference type="EMBL" id="OX458333">
    <property type="protein sequence ID" value="CAI8958508.1"/>
    <property type="molecule type" value="Genomic_DNA"/>
</dbReference>
<keyword evidence="2" id="KW-1185">Reference proteome</keyword>
<dbReference type="Pfam" id="PF11390">
    <property type="entry name" value="FdsD"/>
    <property type="match status" value="1"/>
</dbReference>
<name>A0ABM9I8M2_9GAMM</name>
<evidence type="ECO:0000313" key="2">
    <source>
        <dbReference type="Proteomes" id="UP001162030"/>
    </source>
</evidence>
<dbReference type="Proteomes" id="UP001162030">
    <property type="component" value="Chromosome"/>
</dbReference>
<gene>
    <name evidence="1" type="ORF">MSZNOR_4608</name>
</gene>
<keyword evidence="1" id="KW-0560">Oxidoreductase</keyword>
<dbReference type="RefSeq" id="WP_317963531.1">
    <property type="nucleotide sequence ID" value="NZ_OX458333.1"/>
</dbReference>
<organism evidence="1 2">
    <name type="scientific">Methylocaldum szegediense</name>
    <dbReference type="NCBI Taxonomy" id="73780"/>
    <lineage>
        <taxon>Bacteria</taxon>
        <taxon>Pseudomonadati</taxon>
        <taxon>Pseudomonadota</taxon>
        <taxon>Gammaproteobacteria</taxon>
        <taxon>Methylococcales</taxon>
        <taxon>Methylococcaceae</taxon>
        <taxon>Methylocaldum</taxon>
    </lineage>
</organism>
<dbReference type="InterPro" id="IPR021074">
    <property type="entry name" value="Formate_DH_dsu"/>
</dbReference>
<proteinExistence type="predicted"/>
<protein>
    <submittedName>
        <fullName evidence="1">Formate dehydrogenase subunit delta</fullName>
        <ecNumber evidence="1">1.17.1.9</ecNumber>
    </submittedName>
</protein>
<dbReference type="GO" id="GO:0008863">
    <property type="term" value="F:formate dehydrogenase (NAD+) activity"/>
    <property type="evidence" value="ECO:0007669"/>
    <property type="project" value="UniProtKB-EC"/>
</dbReference>
<evidence type="ECO:0000313" key="1">
    <source>
        <dbReference type="EMBL" id="CAI8958508.1"/>
    </source>
</evidence>